<dbReference type="Proteomes" id="UP000202086">
    <property type="component" value="Segment"/>
</dbReference>
<organism evidence="1 2">
    <name type="scientific">Haloarcula californiae tailed virus 1</name>
    <dbReference type="NCBI Taxonomy" id="1273746"/>
    <lineage>
        <taxon>Viruses</taxon>
        <taxon>Duplodnaviria</taxon>
        <taxon>Heunggongvirae</taxon>
        <taxon>Uroviricota</taxon>
        <taxon>Caudoviricetes</taxon>
        <taxon>Thumleimavirales</taxon>
        <taxon>Druskaviridae</taxon>
        <taxon>Hacavirus</taxon>
        <taxon>Hacavirus italiense</taxon>
        <taxon>Hacavirus HCTV1</taxon>
    </lineage>
</organism>
<dbReference type="EMBL" id="KC292029">
    <property type="protein sequence ID" value="AGM11995.1"/>
    <property type="molecule type" value="Genomic_DNA"/>
</dbReference>
<evidence type="ECO:0000313" key="1">
    <source>
        <dbReference type="EMBL" id="AGM11995.1"/>
    </source>
</evidence>
<reference evidence="1 2" key="1">
    <citation type="submission" date="2012-12" db="EMBL/GenBank/DDBJ databases">
        <authorList>
            <person name="Sencilo A."/>
            <person name="Jacobs-Sera D."/>
            <person name="Russell D.A."/>
            <person name="Ko C."/>
            <person name="Atanasova N."/>
            <person name="Osterlund E."/>
            <person name="Oksanen H.M."/>
            <person name="Bamford D.H."/>
            <person name="Hatfull G.F."/>
            <person name="Roine E."/>
            <person name="Hendrix R.W."/>
        </authorList>
    </citation>
    <scope>NUCLEOTIDE SEQUENCE [LARGE SCALE GENOMIC DNA]</scope>
</reference>
<sequence length="74" mass="8260">MTTSRLRSFVSRLSASLRRSKPCGCAYPACVAEGVIPEARRVNDEVRNDGEYVIEYECAECGERFEVEEGKLLG</sequence>
<keyword evidence="2" id="KW-1185">Reference proteome</keyword>
<dbReference type="OrthoDB" id="26816at10239"/>
<proteinExistence type="predicted"/>
<protein>
    <submittedName>
        <fullName evidence="1">Uncharacterized protein</fullName>
    </submittedName>
</protein>
<gene>
    <name evidence="1" type="primary">137</name>
    <name evidence="1" type="ORF">DNAM5_137</name>
</gene>
<accession>R4TAM4</accession>
<dbReference type="GeneID" id="16193558"/>
<dbReference type="KEGG" id="vg:16193558"/>
<dbReference type="RefSeq" id="YP_008059698.1">
    <property type="nucleotide sequence ID" value="NC_021330.1"/>
</dbReference>
<name>R4TAM4_9CAUD</name>
<evidence type="ECO:0000313" key="2">
    <source>
        <dbReference type="Proteomes" id="UP000202086"/>
    </source>
</evidence>